<evidence type="ECO:0000313" key="3">
    <source>
        <dbReference type="Proteomes" id="UP001304243"/>
    </source>
</evidence>
<evidence type="ECO:0000256" key="1">
    <source>
        <dbReference type="SAM" id="Phobius"/>
    </source>
</evidence>
<keyword evidence="3" id="KW-1185">Reference proteome</keyword>
<proteinExistence type="predicted"/>
<dbReference type="GeneID" id="89950388"/>
<evidence type="ECO:0000313" key="2">
    <source>
        <dbReference type="EMBL" id="KAK4520822.1"/>
    </source>
</evidence>
<feature type="transmembrane region" description="Helical" evidence="1">
    <location>
        <begin position="93"/>
        <end position="110"/>
    </location>
</feature>
<accession>A0AAN7I4B5</accession>
<keyword evidence="1" id="KW-0472">Membrane</keyword>
<feature type="transmembrane region" description="Helical" evidence="1">
    <location>
        <begin position="57"/>
        <end position="81"/>
    </location>
</feature>
<organism evidence="2 3">
    <name type="scientific">Mucor velutinosus</name>
    <dbReference type="NCBI Taxonomy" id="708070"/>
    <lineage>
        <taxon>Eukaryota</taxon>
        <taxon>Fungi</taxon>
        <taxon>Fungi incertae sedis</taxon>
        <taxon>Mucoromycota</taxon>
        <taxon>Mucoromycotina</taxon>
        <taxon>Mucoromycetes</taxon>
        <taxon>Mucorales</taxon>
        <taxon>Mucorineae</taxon>
        <taxon>Mucoraceae</taxon>
        <taxon>Mucor</taxon>
    </lineage>
</organism>
<protein>
    <submittedName>
        <fullName evidence="2">Glucose-6-phosphate 1-dehydrogenase</fullName>
    </submittedName>
</protein>
<comment type="caution">
    <text evidence="2">The sequence shown here is derived from an EMBL/GenBank/DDBJ whole genome shotgun (WGS) entry which is preliminary data.</text>
</comment>
<dbReference type="AlphaFoldDB" id="A0AAN7I4B5"/>
<dbReference type="Proteomes" id="UP001304243">
    <property type="component" value="Unassembled WGS sequence"/>
</dbReference>
<gene>
    <name evidence="2" type="primary">ZWF1_3</name>
    <name evidence="2" type="ORF">ATC70_006702</name>
</gene>
<sequence length="258" mass="28781">MSILLHPSLIDNVQLLSDMRINNVPFMPALPLTEIVKALLNVYAYRSALGEQHVKRVTWLQGFLACIVLGSAGSCTVAVIRGEPLGVIYKDEFWILYGIVYWLMFSNEFMHLLIHRLFLAFPLVHRLCICLSGINRGYSLVQYGIDGVAKSAGIDAMVGRLLCGTIVGCGAGFWFELFSLGQHEWKLITPKSFLSPSANVKISFWTSVGYLTFSSYLSNDHEAHAMGSLAFALLLVLNHYYTSHKCRDAQRVKEGKAD</sequence>
<feature type="transmembrane region" description="Helical" evidence="1">
    <location>
        <begin position="158"/>
        <end position="177"/>
    </location>
</feature>
<reference evidence="2 3" key="1">
    <citation type="submission" date="2022-11" db="EMBL/GenBank/DDBJ databases">
        <title>Mucor velutinosus strain NIH1002 WGS.</title>
        <authorList>
            <person name="Subramanian P."/>
            <person name="Mullikin J.C."/>
            <person name="Segre J.A."/>
            <person name="Zelazny A.M."/>
        </authorList>
    </citation>
    <scope>NUCLEOTIDE SEQUENCE [LARGE SCALE GENOMIC DNA]</scope>
    <source>
        <strain evidence="2 3">NIH1002</strain>
    </source>
</reference>
<name>A0AAN7I4B5_9FUNG</name>
<keyword evidence="1" id="KW-1133">Transmembrane helix</keyword>
<dbReference type="RefSeq" id="XP_064687488.1">
    <property type="nucleotide sequence ID" value="XM_064825974.1"/>
</dbReference>
<feature type="transmembrane region" description="Helical" evidence="1">
    <location>
        <begin position="223"/>
        <end position="241"/>
    </location>
</feature>
<keyword evidence="1" id="KW-0812">Transmembrane</keyword>
<feature type="transmembrane region" description="Helical" evidence="1">
    <location>
        <begin position="198"/>
        <end position="217"/>
    </location>
</feature>
<dbReference type="EMBL" id="JASEJX010000009">
    <property type="protein sequence ID" value="KAK4520822.1"/>
    <property type="molecule type" value="Genomic_DNA"/>
</dbReference>